<name>A0ABM1ER63_PRICU</name>
<keyword evidence="1" id="KW-1185">Reference proteome</keyword>
<evidence type="ECO:0000313" key="1">
    <source>
        <dbReference type="Proteomes" id="UP000695022"/>
    </source>
</evidence>
<dbReference type="InterPro" id="IPR008042">
    <property type="entry name" value="Retrotrans_Pao"/>
</dbReference>
<reference evidence="2" key="1">
    <citation type="submission" date="2025-08" db="UniProtKB">
        <authorList>
            <consortium name="RefSeq"/>
        </authorList>
    </citation>
    <scope>IDENTIFICATION</scope>
</reference>
<dbReference type="PANTHER" id="PTHR47331">
    <property type="entry name" value="PHD-TYPE DOMAIN-CONTAINING PROTEIN"/>
    <property type="match status" value="1"/>
</dbReference>
<dbReference type="PANTHER" id="PTHR47331:SF4">
    <property type="entry name" value="PEPTIDASE S1 DOMAIN-CONTAINING PROTEIN"/>
    <property type="match status" value="1"/>
</dbReference>
<accession>A0ABM1ER63</accession>
<protein>
    <submittedName>
        <fullName evidence="2">Uncharacterized protein LOC106814838</fullName>
    </submittedName>
</protein>
<dbReference type="Proteomes" id="UP000695022">
    <property type="component" value="Unplaced"/>
</dbReference>
<dbReference type="RefSeq" id="XP_014674684.1">
    <property type="nucleotide sequence ID" value="XM_014819198.1"/>
</dbReference>
<dbReference type="GeneID" id="106814838"/>
<evidence type="ECO:0000313" key="2">
    <source>
        <dbReference type="RefSeq" id="XP_014674684.1"/>
    </source>
</evidence>
<proteinExistence type="predicted"/>
<organism evidence="1 2">
    <name type="scientific">Priapulus caudatus</name>
    <name type="common">Priapulid worm</name>
    <dbReference type="NCBI Taxonomy" id="37621"/>
    <lineage>
        <taxon>Eukaryota</taxon>
        <taxon>Metazoa</taxon>
        <taxon>Ecdysozoa</taxon>
        <taxon>Scalidophora</taxon>
        <taxon>Priapulida</taxon>
        <taxon>Priapulimorpha</taxon>
        <taxon>Priapulimorphida</taxon>
        <taxon>Priapulidae</taxon>
        <taxon>Priapulus</taxon>
    </lineage>
</organism>
<dbReference type="Pfam" id="PF05380">
    <property type="entry name" value="Peptidase_A17"/>
    <property type="match status" value="1"/>
</dbReference>
<sequence>MAPDDARYHRYVFRQNPEDPIEVSYELTRRVTSEFGNGCRTNKSSATLTIVYYPVDGKASVLGTQRDLHSDTLSVRDVKLGNFTLTKRNILKRTDSYYNIFGMLSGVLVRPKILLQKLWQFDIDWDTPISRESDLYTMWEVIEHDLTDLNKIEIRRCLIPRKYHGQKSLPKVSLHGASDASKDAMGIGVWLRWTDGEDGCGDVTFVCARARLTPLKQSSMPRKELQAILLLSRLMSTVKNALRLTIDYTKIWTDSITAIGWLRGQSKSFPLYVACCVVEITTEFDPIKDIAYVLSEHNVIDLVSQGVKADDMLKVIEGPVYLRHTPDMWPVTPINIPVVKDDIEQKKFHVKNAKVLAVNLTTDEPIVDPKKFSSWTRLLMVTARILSLKDLPKCLWLKQMTTKLCEWPSMKQIKEAETYWIRQAQKDINFNNHQIIKLYPFLDVKEKMYRVGGRIHRAPLSYDTAFIPSPKEELHQSADCP</sequence>
<gene>
    <name evidence="2" type="primary">LOC106814838</name>
</gene>